<dbReference type="InterPro" id="IPR011059">
    <property type="entry name" value="Metal-dep_hydrolase_composite"/>
</dbReference>
<comment type="pathway">
    <text evidence="14">Amino-sugar metabolism; N-acetylneuraminate degradation; D-fructose 6-phosphate from N-acetylneuraminate: step 4/5.</text>
</comment>
<dbReference type="CDD" id="cd01164">
    <property type="entry name" value="FruK_PfkB_like"/>
    <property type="match status" value="1"/>
</dbReference>
<keyword evidence="6" id="KW-0808">Transferase</keyword>
<proteinExistence type="inferred from homology"/>
<dbReference type="eggNOG" id="COG1820">
    <property type="taxonomic scope" value="Bacteria"/>
</dbReference>
<dbReference type="Gene3D" id="3.40.1190.20">
    <property type="match status" value="1"/>
</dbReference>
<evidence type="ECO:0000313" key="19">
    <source>
        <dbReference type="Proteomes" id="UP000195880"/>
    </source>
</evidence>
<dbReference type="Pfam" id="PF00294">
    <property type="entry name" value="PfkB"/>
    <property type="match status" value="1"/>
</dbReference>
<dbReference type="GO" id="GO:0006046">
    <property type="term" value="P:N-acetylglucosamine catabolic process"/>
    <property type="evidence" value="ECO:0007669"/>
    <property type="project" value="TreeGrafter"/>
</dbReference>
<dbReference type="GO" id="GO:0044281">
    <property type="term" value="P:small molecule metabolic process"/>
    <property type="evidence" value="ECO:0007669"/>
    <property type="project" value="UniProtKB-ARBA"/>
</dbReference>
<dbReference type="FunFam" id="3.20.20.140:FF:000004">
    <property type="entry name" value="N-acetylglucosamine-6-phosphate deacetylase"/>
    <property type="match status" value="1"/>
</dbReference>
<keyword evidence="11" id="KW-0067">ATP-binding</keyword>
<accession>A0A1Z1WDJ6</accession>
<dbReference type="STRING" id="67267.GCA_000716675_04542"/>
<dbReference type="SUPFAM" id="SSF51338">
    <property type="entry name" value="Composite domain of metallo-dependent hydrolases"/>
    <property type="match status" value="1"/>
</dbReference>
<dbReference type="CDD" id="cd00854">
    <property type="entry name" value="NagA"/>
    <property type="match status" value="1"/>
</dbReference>
<comment type="catalytic activity">
    <reaction evidence="13">
        <text>N-acetyl-D-glucosamine 6-phosphate + H2O = D-glucosamine 6-phosphate + acetate</text>
        <dbReference type="Rhea" id="RHEA:22936"/>
        <dbReference type="ChEBI" id="CHEBI:15377"/>
        <dbReference type="ChEBI" id="CHEBI:30089"/>
        <dbReference type="ChEBI" id="CHEBI:57513"/>
        <dbReference type="ChEBI" id="CHEBI:58725"/>
        <dbReference type="EC" id="3.5.1.25"/>
    </reaction>
</comment>
<dbReference type="PANTHER" id="PTHR11113">
    <property type="entry name" value="N-ACETYLGLUCOSAMINE-6-PHOSPHATE DEACETYLASE"/>
    <property type="match status" value="1"/>
</dbReference>
<dbReference type="InterPro" id="IPR006680">
    <property type="entry name" value="Amidohydro-rel"/>
</dbReference>
<dbReference type="Gene3D" id="3.20.20.140">
    <property type="entry name" value="Metal-dependent hydrolases"/>
    <property type="match status" value="1"/>
</dbReference>
<keyword evidence="9" id="KW-0418">Kinase</keyword>
<dbReference type="NCBIfam" id="TIGR03168">
    <property type="entry name" value="1-PFK"/>
    <property type="match status" value="1"/>
</dbReference>
<dbReference type="Gene3D" id="2.30.40.10">
    <property type="entry name" value="Urease, subunit C, domain 1"/>
    <property type="match status" value="1"/>
</dbReference>
<dbReference type="GO" id="GO:0008443">
    <property type="term" value="F:phosphofructokinase activity"/>
    <property type="evidence" value="ECO:0007669"/>
    <property type="project" value="UniProtKB-ARBA"/>
</dbReference>
<dbReference type="PROSITE" id="PS00584">
    <property type="entry name" value="PFKB_KINASES_2"/>
    <property type="match status" value="1"/>
</dbReference>
<evidence type="ECO:0000256" key="10">
    <source>
        <dbReference type="ARBA" id="ARBA00022801"/>
    </source>
</evidence>
<keyword evidence="19" id="KW-1185">Reference proteome</keyword>
<evidence type="ECO:0000256" key="11">
    <source>
        <dbReference type="ARBA" id="ARBA00022840"/>
    </source>
</evidence>
<evidence type="ECO:0000256" key="5">
    <source>
        <dbReference type="ARBA" id="ARBA00018029"/>
    </source>
</evidence>
<feature type="region of interest" description="Disordered" evidence="15">
    <location>
        <begin position="372"/>
        <end position="398"/>
    </location>
</feature>
<dbReference type="KEGG" id="salf:SMD44_03868"/>
<evidence type="ECO:0000256" key="3">
    <source>
        <dbReference type="ARBA" id="ARBA00010716"/>
    </source>
</evidence>
<comment type="cofactor">
    <cofactor evidence="1">
        <name>a divalent metal cation</name>
        <dbReference type="ChEBI" id="CHEBI:60240"/>
    </cofactor>
</comment>
<evidence type="ECO:0000256" key="13">
    <source>
        <dbReference type="ARBA" id="ARBA00047647"/>
    </source>
</evidence>
<evidence type="ECO:0000313" key="18">
    <source>
        <dbReference type="EMBL" id="ARX84430.1"/>
    </source>
</evidence>
<dbReference type="InterPro" id="IPR003764">
    <property type="entry name" value="GlcNAc_6-P_deAcase"/>
</dbReference>
<feature type="compositionally biased region" description="Polar residues" evidence="15">
    <location>
        <begin position="389"/>
        <end position="398"/>
    </location>
</feature>
<dbReference type="SUPFAM" id="SSF51556">
    <property type="entry name" value="Metallo-dependent hydrolases"/>
    <property type="match status" value="1"/>
</dbReference>
<dbReference type="Pfam" id="PF01979">
    <property type="entry name" value="Amidohydro_1"/>
    <property type="match status" value="1"/>
</dbReference>
<dbReference type="SUPFAM" id="SSF53613">
    <property type="entry name" value="Ribokinase-like"/>
    <property type="match status" value="1"/>
</dbReference>
<evidence type="ECO:0000256" key="4">
    <source>
        <dbReference type="ARBA" id="ARBA00011899"/>
    </source>
</evidence>
<keyword evidence="12" id="KW-0119">Carbohydrate metabolism</keyword>
<dbReference type="InterPro" id="IPR002173">
    <property type="entry name" value="Carboh/pur_kinase_PfkB_CS"/>
</dbReference>
<comment type="similarity">
    <text evidence="2">Belongs to the carbohydrate kinase PfkB family.</text>
</comment>
<protein>
    <recommendedName>
        <fullName evidence="5">N-acetylglucosamine-6-phosphate deacetylase</fullName>
        <ecNumber evidence="4">3.5.1.25</ecNumber>
    </recommendedName>
</protein>
<keyword evidence="8" id="KW-0547">Nucleotide-binding</keyword>
<dbReference type="InterPro" id="IPR032466">
    <property type="entry name" value="Metal_Hydrolase"/>
</dbReference>
<dbReference type="GO" id="GO:0008448">
    <property type="term" value="F:N-acetylglucosamine-6-phosphate deacetylase activity"/>
    <property type="evidence" value="ECO:0007669"/>
    <property type="project" value="UniProtKB-EC"/>
</dbReference>
<feature type="domain" description="Carbohydrate kinase PfkB" evidence="16">
    <location>
        <begin position="458"/>
        <end position="729"/>
    </location>
</feature>
<dbReference type="InterPro" id="IPR029056">
    <property type="entry name" value="Ribokinase-like"/>
</dbReference>
<evidence type="ECO:0000259" key="17">
    <source>
        <dbReference type="Pfam" id="PF01979"/>
    </source>
</evidence>
<reference evidence="18 19" key="1">
    <citation type="submission" date="2017-05" db="EMBL/GenBank/DDBJ databases">
        <title>Streptomyces alboflavus Genome sequencing and assembly.</title>
        <authorList>
            <person name="Wang Y."/>
            <person name="Du B."/>
            <person name="Ding Y."/>
            <person name="Liu H."/>
            <person name="Hou Q."/>
            <person name="Liu K."/>
            <person name="Wang C."/>
            <person name="Yao L."/>
        </authorList>
    </citation>
    <scope>NUCLEOTIDE SEQUENCE [LARGE SCALE GENOMIC DNA]</scope>
    <source>
        <strain evidence="18 19">MDJK44</strain>
    </source>
</reference>
<evidence type="ECO:0000256" key="2">
    <source>
        <dbReference type="ARBA" id="ARBA00010688"/>
    </source>
</evidence>
<name>A0A1Z1WDJ6_9ACTN</name>
<dbReference type="GO" id="GO:0046872">
    <property type="term" value="F:metal ion binding"/>
    <property type="evidence" value="ECO:0007669"/>
    <property type="project" value="UniProtKB-KW"/>
</dbReference>
<evidence type="ECO:0000256" key="1">
    <source>
        <dbReference type="ARBA" id="ARBA00001968"/>
    </source>
</evidence>
<dbReference type="PROSITE" id="PS00583">
    <property type="entry name" value="PFKB_KINASES_1"/>
    <property type="match status" value="1"/>
</dbReference>
<dbReference type="Proteomes" id="UP000195880">
    <property type="component" value="Chromosome"/>
</dbReference>
<comment type="similarity">
    <text evidence="3">Belongs to the metallo-dependent hydrolases superfamily. NagA family.</text>
</comment>
<dbReference type="InterPro" id="IPR017583">
    <property type="entry name" value="Tagatose/fructose_Pkinase"/>
</dbReference>
<evidence type="ECO:0000256" key="8">
    <source>
        <dbReference type="ARBA" id="ARBA00022741"/>
    </source>
</evidence>
<dbReference type="PANTHER" id="PTHR11113:SF14">
    <property type="entry name" value="N-ACETYLGLUCOSAMINE-6-PHOSPHATE DEACETYLASE"/>
    <property type="match status" value="1"/>
</dbReference>
<dbReference type="FunFam" id="3.40.1190.20:FF:000001">
    <property type="entry name" value="Phosphofructokinase"/>
    <property type="match status" value="1"/>
</dbReference>
<evidence type="ECO:0000256" key="6">
    <source>
        <dbReference type="ARBA" id="ARBA00022679"/>
    </source>
</evidence>
<evidence type="ECO:0000256" key="7">
    <source>
        <dbReference type="ARBA" id="ARBA00022723"/>
    </source>
</evidence>
<dbReference type="InterPro" id="IPR011611">
    <property type="entry name" value="PfkB_dom"/>
</dbReference>
<evidence type="ECO:0000256" key="15">
    <source>
        <dbReference type="SAM" id="MobiDB-lite"/>
    </source>
</evidence>
<evidence type="ECO:0000256" key="9">
    <source>
        <dbReference type="ARBA" id="ARBA00022777"/>
    </source>
</evidence>
<organism evidence="18 19">
    <name type="scientific">Streptomyces alboflavus</name>
    <dbReference type="NCBI Taxonomy" id="67267"/>
    <lineage>
        <taxon>Bacteria</taxon>
        <taxon>Bacillati</taxon>
        <taxon>Actinomycetota</taxon>
        <taxon>Actinomycetes</taxon>
        <taxon>Kitasatosporales</taxon>
        <taxon>Streptomycetaceae</taxon>
        <taxon>Streptomyces</taxon>
    </lineage>
</organism>
<dbReference type="EC" id="3.5.1.25" evidence="4"/>
<dbReference type="EMBL" id="CP021748">
    <property type="protein sequence ID" value="ARX84430.1"/>
    <property type="molecule type" value="Genomic_DNA"/>
</dbReference>
<keyword evidence="7" id="KW-0479">Metal-binding</keyword>
<keyword evidence="10" id="KW-0378">Hydrolase</keyword>
<dbReference type="AlphaFoldDB" id="A0A1Z1WDJ6"/>
<gene>
    <name evidence="18" type="ORF">SMD44_03868</name>
</gene>
<sequence>MVLPTGTVPGGRVIVSEDGRIAGSMPADPEAVETVDLTGHWLVPGFVDIHNHGGGGASFTSGTAEDILRGVQTHRLHGTTTVVASTVTGEMDALAQRAGLLSELAEQGDIAGVHFEGPFISPCRKGAHSEALLRHPDPAEVRKLIDAARGQARMVTLATELPGGIDSVRLLAEHGVIAAIGHTDATYEQTKAAIDAGATVATHLYNAMPALGHRAPGPIAALLEDERITVELINDGTHLHPAAFGLAFHHAGADRVALITDAMDAAGFGDGTYLLGPLEVEVKEGVARLTEGGSIAGSTLTMDRAFKRSVTVDGLPVEDAVAAISANPARLLGMYDRVGSLEPGKDADIVVLDAEFTLKGVMRKGDWVIEPLRSPGDDPRTLGRKSRSAGFTGTDSAQGSVTDIRGGWSEVWANRLLFGMIRTRKPHTRKHAQARGTVGPGVKAVIVTVTLNAALDITYHVPSLTPHTSHRVTEVTERAGGKGLNVARVLAALGHDVTVTGFAGGDTGRTLRDHLARVPGVRDGLRTVAGATRRTLAVVDARTGDTTQLNEPGPTVSPTEWAGFLSSYEELLAGDDVSAVALCGSLPPGVPVGAYALLIRAARAAAVPVLLDTSGEPLRRGVAARPDIVKPNADELAELTGAHEPAQATRDARRRGAHAVVASLGPDGLLALTPEGTWRATPPGPVRGNPTGAGDSAVAGLLSGLVRRLPWPDRLSRAVALSAATVAAPVAGEFDAAVYEDVLPKVAVSTSPSGV</sequence>
<evidence type="ECO:0000256" key="12">
    <source>
        <dbReference type="ARBA" id="ARBA00023277"/>
    </source>
</evidence>
<evidence type="ECO:0000259" key="16">
    <source>
        <dbReference type="Pfam" id="PF00294"/>
    </source>
</evidence>
<evidence type="ECO:0000256" key="14">
    <source>
        <dbReference type="ARBA" id="ARBA00060590"/>
    </source>
</evidence>
<dbReference type="GO" id="GO:0016052">
    <property type="term" value="P:carbohydrate catabolic process"/>
    <property type="evidence" value="ECO:0007669"/>
    <property type="project" value="UniProtKB-ARBA"/>
</dbReference>
<feature type="domain" description="Amidohydrolase-related" evidence="17">
    <location>
        <begin position="42"/>
        <end position="368"/>
    </location>
</feature>
<dbReference type="NCBIfam" id="TIGR00221">
    <property type="entry name" value="nagA"/>
    <property type="match status" value="1"/>
</dbReference>
<dbReference type="GO" id="GO:0005524">
    <property type="term" value="F:ATP binding"/>
    <property type="evidence" value="ECO:0007669"/>
    <property type="project" value="UniProtKB-KW"/>
</dbReference>